<feature type="signal peptide" evidence="1">
    <location>
        <begin position="1"/>
        <end position="18"/>
    </location>
</feature>
<evidence type="ECO:0000313" key="2">
    <source>
        <dbReference type="EMBL" id="KAJ1151087.1"/>
    </source>
</evidence>
<accession>A0AAV7RH21</accession>
<feature type="chain" id="PRO_5043865935" evidence="1">
    <location>
        <begin position="19"/>
        <end position="89"/>
    </location>
</feature>
<dbReference type="Proteomes" id="UP001066276">
    <property type="component" value="Chromosome 5"/>
</dbReference>
<dbReference type="EMBL" id="JANPWB010000009">
    <property type="protein sequence ID" value="KAJ1151087.1"/>
    <property type="molecule type" value="Genomic_DNA"/>
</dbReference>
<protein>
    <submittedName>
        <fullName evidence="2">Uncharacterized protein</fullName>
    </submittedName>
</protein>
<keyword evidence="3" id="KW-1185">Reference proteome</keyword>
<evidence type="ECO:0000256" key="1">
    <source>
        <dbReference type="SAM" id="SignalP"/>
    </source>
</evidence>
<sequence length="89" mass="9749">MLLRCSFILTLTARVVIPAYRKLHGQDTEEAAGEGGQKQDTMLQSLAIANINKTLEILAQATHLHADNLEVQISILQMIATSVVMMMAN</sequence>
<gene>
    <name evidence="2" type="ORF">NDU88_003874</name>
</gene>
<name>A0AAV7RH21_PLEWA</name>
<keyword evidence="1" id="KW-0732">Signal</keyword>
<comment type="caution">
    <text evidence="2">The sequence shown here is derived from an EMBL/GenBank/DDBJ whole genome shotgun (WGS) entry which is preliminary data.</text>
</comment>
<dbReference type="AlphaFoldDB" id="A0AAV7RH21"/>
<proteinExistence type="predicted"/>
<organism evidence="2 3">
    <name type="scientific">Pleurodeles waltl</name>
    <name type="common">Iberian ribbed newt</name>
    <dbReference type="NCBI Taxonomy" id="8319"/>
    <lineage>
        <taxon>Eukaryota</taxon>
        <taxon>Metazoa</taxon>
        <taxon>Chordata</taxon>
        <taxon>Craniata</taxon>
        <taxon>Vertebrata</taxon>
        <taxon>Euteleostomi</taxon>
        <taxon>Amphibia</taxon>
        <taxon>Batrachia</taxon>
        <taxon>Caudata</taxon>
        <taxon>Salamandroidea</taxon>
        <taxon>Salamandridae</taxon>
        <taxon>Pleurodelinae</taxon>
        <taxon>Pleurodeles</taxon>
    </lineage>
</organism>
<evidence type="ECO:0000313" key="3">
    <source>
        <dbReference type="Proteomes" id="UP001066276"/>
    </source>
</evidence>
<reference evidence="2" key="1">
    <citation type="journal article" date="2022" name="bioRxiv">
        <title>Sequencing and chromosome-scale assembly of the giantPleurodeles waltlgenome.</title>
        <authorList>
            <person name="Brown T."/>
            <person name="Elewa A."/>
            <person name="Iarovenko S."/>
            <person name="Subramanian E."/>
            <person name="Araus A.J."/>
            <person name="Petzold A."/>
            <person name="Susuki M."/>
            <person name="Suzuki K.-i.T."/>
            <person name="Hayashi T."/>
            <person name="Toyoda A."/>
            <person name="Oliveira C."/>
            <person name="Osipova E."/>
            <person name="Leigh N.D."/>
            <person name="Simon A."/>
            <person name="Yun M.H."/>
        </authorList>
    </citation>
    <scope>NUCLEOTIDE SEQUENCE</scope>
    <source>
        <strain evidence="2">20211129_DDA</strain>
        <tissue evidence="2">Liver</tissue>
    </source>
</reference>